<comment type="similarity">
    <text evidence="2">In the C-terminal section; belongs to the Mrp/NBP35 ATP-binding proteins family.</text>
</comment>
<dbReference type="AlphaFoldDB" id="A0A081B9X3"/>
<keyword evidence="4 9" id="KW-0547">Nucleotide-binding</keyword>
<dbReference type="PANTHER" id="PTHR42961:SF2">
    <property type="entry name" value="IRON-SULFUR PROTEIN NUBPL"/>
    <property type="match status" value="1"/>
</dbReference>
<keyword evidence="13" id="KW-1185">Reference proteome</keyword>
<dbReference type="GO" id="GO:0005524">
    <property type="term" value="F:ATP binding"/>
    <property type="evidence" value="ECO:0007669"/>
    <property type="project" value="UniProtKB-UniRule"/>
</dbReference>
<evidence type="ECO:0000256" key="6">
    <source>
        <dbReference type="ARBA" id="ARBA00023004"/>
    </source>
</evidence>
<evidence type="ECO:0000256" key="5">
    <source>
        <dbReference type="ARBA" id="ARBA00022840"/>
    </source>
</evidence>
<accession>A0A081B9X3</accession>
<reference evidence="12 13" key="1">
    <citation type="submission" date="2014-07" db="EMBL/GenBank/DDBJ databases">
        <title>Tepidicaulis marinum gen. nov., sp. nov., a novel marine bacterium denitrifying nitrate to nitrous oxide strictly under microaerobic conditions.</title>
        <authorList>
            <person name="Takeuchi M."/>
            <person name="Yamagishi T."/>
            <person name="Kamagata Y."/>
            <person name="Oshima K."/>
            <person name="Hattori M."/>
            <person name="Katayama T."/>
            <person name="Hanada S."/>
            <person name="Tamaki H."/>
            <person name="Marumo K."/>
            <person name="Maeda H."/>
            <person name="Nedachi M."/>
            <person name="Iwasaki W."/>
            <person name="Suwa Y."/>
            <person name="Sakata S."/>
        </authorList>
    </citation>
    <scope>NUCLEOTIDE SEQUENCE [LARGE SCALE GENOMIC DNA]</scope>
    <source>
        <strain evidence="12 13">MA2</strain>
    </source>
</reference>
<evidence type="ECO:0000313" key="13">
    <source>
        <dbReference type="Proteomes" id="UP000028702"/>
    </source>
</evidence>
<evidence type="ECO:0000259" key="11">
    <source>
        <dbReference type="Pfam" id="PF01883"/>
    </source>
</evidence>
<dbReference type="InterPro" id="IPR033756">
    <property type="entry name" value="YlxH/NBP35"/>
</dbReference>
<keyword evidence="9" id="KW-0378">Hydrolase</keyword>
<evidence type="ECO:0000256" key="1">
    <source>
        <dbReference type="ARBA" id="ARBA00007352"/>
    </source>
</evidence>
<comment type="subunit">
    <text evidence="9">Homodimer.</text>
</comment>
<organism evidence="12 13">
    <name type="scientific">Tepidicaulis marinus</name>
    <dbReference type="NCBI Taxonomy" id="1333998"/>
    <lineage>
        <taxon>Bacteria</taxon>
        <taxon>Pseudomonadati</taxon>
        <taxon>Pseudomonadota</taxon>
        <taxon>Alphaproteobacteria</taxon>
        <taxon>Hyphomicrobiales</taxon>
        <taxon>Parvibaculaceae</taxon>
        <taxon>Tepidicaulis</taxon>
    </lineage>
</organism>
<dbReference type="EMBL" id="BBIO01000005">
    <property type="protein sequence ID" value="GAK44841.1"/>
    <property type="molecule type" value="Genomic_DNA"/>
</dbReference>
<dbReference type="GO" id="GO:0051539">
    <property type="term" value="F:4 iron, 4 sulfur cluster binding"/>
    <property type="evidence" value="ECO:0007669"/>
    <property type="project" value="TreeGrafter"/>
</dbReference>
<dbReference type="Pfam" id="PF10609">
    <property type="entry name" value="ParA"/>
    <property type="match status" value="1"/>
</dbReference>
<dbReference type="STRING" id="1333998.M2A_1340"/>
<comment type="similarity">
    <text evidence="8 9">Belongs to the Mrp/NBP35 ATP-binding proteins family.</text>
</comment>
<name>A0A081B9X3_9HYPH</name>
<evidence type="ECO:0000256" key="9">
    <source>
        <dbReference type="HAMAP-Rule" id="MF_02040"/>
    </source>
</evidence>
<dbReference type="InterPro" id="IPR044304">
    <property type="entry name" value="NUBPL-like"/>
</dbReference>
<keyword evidence="6 9" id="KW-0408">Iron</keyword>
<feature type="region of interest" description="Disordered" evidence="10">
    <location>
        <begin position="80"/>
        <end position="105"/>
    </location>
</feature>
<evidence type="ECO:0000256" key="10">
    <source>
        <dbReference type="SAM" id="MobiDB-lite"/>
    </source>
</evidence>
<evidence type="ECO:0000256" key="4">
    <source>
        <dbReference type="ARBA" id="ARBA00022741"/>
    </source>
</evidence>
<dbReference type="RefSeq" id="WP_045444769.1">
    <property type="nucleotide sequence ID" value="NZ_BBIO01000005.1"/>
</dbReference>
<dbReference type="GO" id="GO:0016226">
    <property type="term" value="P:iron-sulfur cluster assembly"/>
    <property type="evidence" value="ECO:0007669"/>
    <property type="project" value="InterPro"/>
</dbReference>
<comment type="similarity">
    <text evidence="1">In the N-terminal section; belongs to the MIP18 family.</text>
</comment>
<dbReference type="GO" id="GO:0140663">
    <property type="term" value="F:ATP-dependent FeS chaperone activity"/>
    <property type="evidence" value="ECO:0007669"/>
    <property type="project" value="InterPro"/>
</dbReference>
<dbReference type="InterPro" id="IPR002744">
    <property type="entry name" value="MIP18-like"/>
</dbReference>
<sequence>MSVTREDVLKALSAVTEPETGKDVVSAGIVQGVVVKNGNIGFSLEIDPKEAEAKEPLRRACEEAVKQIKGVLSVTAVLTAHSDTPSSSRPAPAAPKRAPSAQAGPQNIPGVKAIVAVASGKGGVGKSTLAVNLALALGHLGMKVGLLDADIYGPSVPRMMGLSGKPQVSKEKKLLPLEAYGIKTMSIGYMVDDSTAMIWRGPMVQSALTQMMSEVDWGELDVLIVDFPPGTGDAQLTMVQRVPLAGAVIVSTPQEIALMDARRGIAMFEKTHVPVFGIVQNMAYYEAPGSGEKTYIFGEGGAKRVAEELHADFLGDVPLVPEIRAGMDEGKPIVATDPGSKAAAPFMDIATRLAAKLYEEGGTKKPPKISIS</sequence>
<evidence type="ECO:0000256" key="7">
    <source>
        <dbReference type="ARBA" id="ARBA00023014"/>
    </source>
</evidence>
<keyword evidence="3 9" id="KW-0479">Metal-binding</keyword>
<evidence type="ECO:0000313" key="12">
    <source>
        <dbReference type="EMBL" id="GAK44841.1"/>
    </source>
</evidence>
<dbReference type="Proteomes" id="UP000028702">
    <property type="component" value="Unassembled WGS sequence"/>
</dbReference>
<dbReference type="PANTHER" id="PTHR42961">
    <property type="entry name" value="IRON-SULFUR PROTEIN NUBPL"/>
    <property type="match status" value="1"/>
</dbReference>
<dbReference type="SUPFAM" id="SSF117916">
    <property type="entry name" value="Fe-S cluster assembly (FSCA) domain-like"/>
    <property type="match status" value="1"/>
</dbReference>
<feature type="compositionally biased region" description="Low complexity" evidence="10">
    <location>
        <begin position="85"/>
        <end position="101"/>
    </location>
</feature>
<feature type="domain" description="MIP18 family-like" evidence="11">
    <location>
        <begin position="5"/>
        <end position="75"/>
    </location>
</feature>
<keyword evidence="5 9" id="KW-0067">ATP-binding</keyword>
<keyword evidence="7 9" id="KW-0411">Iron-sulfur</keyword>
<evidence type="ECO:0000256" key="3">
    <source>
        <dbReference type="ARBA" id="ARBA00022723"/>
    </source>
</evidence>
<dbReference type="SUPFAM" id="SSF52540">
    <property type="entry name" value="P-loop containing nucleoside triphosphate hydrolases"/>
    <property type="match status" value="1"/>
</dbReference>
<dbReference type="Gene3D" id="3.30.300.130">
    <property type="entry name" value="Fe-S cluster assembly (FSCA)"/>
    <property type="match status" value="1"/>
</dbReference>
<dbReference type="FunFam" id="3.40.50.300:FF:000418">
    <property type="entry name" value="Iron-sulfur cluster carrier protein"/>
    <property type="match status" value="1"/>
</dbReference>
<evidence type="ECO:0000256" key="8">
    <source>
        <dbReference type="ARBA" id="ARBA00024036"/>
    </source>
</evidence>
<dbReference type="Pfam" id="PF01883">
    <property type="entry name" value="FeS_assembly_P"/>
    <property type="match status" value="1"/>
</dbReference>
<dbReference type="HAMAP" id="MF_02040">
    <property type="entry name" value="Mrp_NBP35"/>
    <property type="match status" value="1"/>
</dbReference>
<dbReference type="GO" id="GO:0016887">
    <property type="term" value="F:ATP hydrolysis activity"/>
    <property type="evidence" value="ECO:0007669"/>
    <property type="project" value="UniProtKB-UniRule"/>
</dbReference>
<gene>
    <name evidence="12" type="ORF">M2A_1340</name>
</gene>
<dbReference type="PROSITE" id="PS01215">
    <property type="entry name" value="MRP"/>
    <property type="match status" value="1"/>
</dbReference>
<dbReference type="CDD" id="cd02037">
    <property type="entry name" value="Mrp_NBP35"/>
    <property type="match status" value="1"/>
</dbReference>
<comment type="caution">
    <text evidence="12">The sequence shown here is derived from an EMBL/GenBank/DDBJ whole genome shotgun (WGS) entry which is preliminary data.</text>
</comment>
<proteinExistence type="inferred from homology"/>
<feature type="binding site" evidence="9">
    <location>
        <begin position="120"/>
        <end position="127"/>
    </location>
    <ligand>
        <name>ATP</name>
        <dbReference type="ChEBI" id="CHEBI:30616"/>
    </ligand>
</feature>
<dbReference type="InterPro" id="IPR027417">
    <property type="entry name" value="P-loop_NTPase"/>
</dbReference>
<dbReference type="InterPro" id="IPR019591">
    <property type="entry name" value="Mrp/NBP35_ATP-bd"/>
</dbReference>
<dbReference type="GO" id="GO:0046872">
    <property type="term" value="F:metal ion binding"/>
    <property type="evidence" value="ECO:0007669"/>
    <property type="project" value="UniProtKB-KW"/>
</dbReference>
<dbReference type="InterPro" id="IPR034904">
    <property type="entry name" value="FSCA_dom_sf"/>
</dbReference>
<dbReference type="eggNOG" id="COG0489">
    <property type="taxonomic scope" value="Bacteria"/>
</dbReference>
<comment type="function">
    <text evidence="9">Binds and transfers iron-sulfur (Fe-S) clusters to target apoproteins. Can hydrolyze ATP.</text>
</comment>
<dbReference type="InterPro" id="IPR000808">
    <property type="entry name" value="Mrp-like_CS"/>
</dbReference>
<dbReference type="Gene3D" id="3.40.50.300">
    <property type="entry name" value="P-loop containing nucleotide triphosphate hydrolases"/>
    <property type="match status" value="1"/>
</dbReference>
<protein>
    <recommendedName>
        <fullName evidence="9">Iron-sulfur cluster carrier protein</fullName>
    </recommendedName>
</protein>
<evidence type="ECO:0000256" key="2">
    <source>
        <dbReference type="ARBA" id="ARBA00008205"/>
    </source>
</evidence>